<dbReference type="OrthoDB" id="5522233at2"/>
<sequence>MPASRVVGTKMRKKFSIGLYAVGLALVLAGCGGGGGSPSVPSTAGGGSGSSGGGSGTPETPTPPVATPSLTLAIYGADGAVSKNIGLGGSFVARASLRDASGTAVAGRTVSFTLPDTSFASLSPTTALTSSAGVAEVAIVPASLTAAGATTLTATATLGTATVTGTTDFSITSPNLSLSALTASSTSLVSGGSTTLTVNALIAGSPLTAQPANIAFTATCGRINGIDTGTTVSTNGSGIATATYSAVNGAGNLCSGPVTIAATTAGATSVNTSVTVAAPTATAVTFVGASLPQIYVAGAGNPEQSLLTYKVLSSVNTPLSNQTVNFTLVQTPIGVTLSQLTGTTDSDGLVAVTVSSGTVPGPLKVRAALASSSTVFAESQNLTVASGPPSQKFMSLSVSKFSLEGAVRDGTATTLTVRVADRQGNAVVDGTVVNFTAEGGQVGSSCATATVGQISSCSVNFQTQNPRPVNGRVSVLAYLEGTKDYVDNNGNNRYDPGTDTLIQLGDAYRDDDEDRLYDSSKDAFVFARAVQGACPSQTNGAFPSRGGTCDTAALSTTVRQQAVLLFAATSPQLEVVQQTASVFEFKLGSSGVGLALLPMPAGTLVAVTPIDNSPGNNISCSVNDFSGSTVADVAPQPGSPLEDLRTLHLASLKDCAAGDSVKVSVTVPSGLVTEKLFNLP</sequence>
<dbReference type="InterPro" id="IPR013783">
    <property type="entry name" value="Ig-like_fold"/>
</dbReference>
<protein>
    <recommendedName>
        <fullName evidence="4">Big-1 domain-containing protein</fullName>
    </recommendedName>
</protein>
<evidence type="ECO:0008006" key="4">
    <source>
        <dbReference type="Google" id="ProtNLM"/>
    </source>
</evidence>
<reference evidence="2 3" key="1">
    <citation type="journal article" date="2019" name="Environ. Microbiol.">
        <title>Species interactions and distinct microbial communities in high Arctic permafrost affected cryosols are associated with the CH4 and CO2 gas fluxes.</title>
        <authorList>
            <person name="Altshuler I."/>
            <person name="Hamel J."/>
            <person name="Turney S."/>
            <person name="Magnuson E."/>
            <person name="Levesque R."/>
            <person name="Greer C."/>
            <person name="Whyte L.G."/>
        </authorList>
    </citation>
    <scope>NUCLEOTIDE SEQUENCE [LARGE SCALE GENOMIC DNA]</scope>
    <source>
        <strain evidence="2 3">S06.C</strain>
    </source>
</reference>
<dbReference type="PROSITE" id="PS51257">
    <property type="entry name" value="PROKAR_LIPOPROTEIN"/>
    <property type="match status" value="1"/>
</dbReference>
<dbReference type="Gene3D" id="2.60.40.10">
    <property type="entry name" value="Immunoglobulins"/>
    <property type="match status" value="3"/>
</dbReference>
<name>A0A502DWE7_9BURK</name>
<dbReference type="Proteomes" id="UP000319212">
    <property type="component" value="Unassembled WGS sequence"/>
</dbReference>
<accession>A0A502DWE7</accession>
<evidence type="ECO:0000313" key="3">
    <source>
        <dbReference type="Proteomes" id="UP000319212"/>
    </source>
</evidence>
<dbReference type="AlphaFoldDB" id="A0A502DWE7"/>
<evidence type="ECO:0000313" key="2">
    <source>
        <dbReference type="EMBL" id="TPG28490.1"/>
    </source>
</evidence>
<organism evidence="2 3">
    <name type="scientific">Variovorax guangxiensis</name>
    <dbReference type="NCBI Taxonomy" id="1775474"/>
    <lineage>
        <taxon>Bacteria</taxon>
        <taxon>Pseudomonadati</taxon>
        <taxon>Pseudomonadota</taxon>
        <taxon>Betaproteobacteria</taxon>
        <taxon>Burkholderiales</taxon>
        <taxon>Comamonadaceae</taxon>
        <taxon>Variovorax</taxon>
    </lineage>
</organism>
<evidence type="ECO:0000256" key="1">
    <source>
        <dbReference type="SAM" id="MobiDB-lite"/>
    </source>
</evidence>
<comment type="caution">
    <text evidence="2">The sequence shown here is derived from an EMBL/GenBank/DDBJ whole genome shotgun (WGS) entry which is preliminary data.</text>
</comment>
<dbReference type="EMBL" id="RCZI01000002">
    <property type="protein sequence ID" value="TPG28490.1"/>
    <property type="molecule type" value="Genomic_DNA"/>
</dbReference>
<proteinExistence type="predicted"/>
<gene>
    <name evidence="2" type="ORF">EAH82_06680</name>
</gene>
<dbReference type="SUPFAM" id="SSF49373">
    <property type="entry name" value="Invasin/intimin cell-adhesion fragments"/>
    <property type="match status" value="2"/>
</dbReference>
<dbReference type="InterPro" id="IPR008964">
    <property type="entry name" value="Invasin/intimin_cell_adhesion"/>
</dbReference>
<feature type="region of interest" description="Disordered" evidence="1">
    <location>
        <begin position="37"/>
        <end position="67"/>
    </location>
</feature>
<feature type="compositionally biased region" description="Gly residues" evidence="1">
    <location>
        <begin position="44"/>
        <end position="56"/>
    </location>
</feature>